<reference evidence="2" key="1">
    <citation type="journal article" date="2014" name="Int. J. Syst. Evol. Microbiol.">
        <title>Complete genome sequence of Corynebacterium casei LMG S-19264T (=DSM 44701T), isolated from a smear-ripened cheese.</title>
        <authorList>
            <consortium name="US DOE Joint Genome Institute (JGI-PGF)"/>
            <person name="Walter F."/>
            <person name="Albersmeier A."/>
            <person name="Kalinowski J."/>
            <person name="Ruckert C."/>
        </authorList>
    </citation>
    <scope>NUCLEOTIDE SEQUENCE</scope>
    <source>
        <strain evidence="2">CGMCC 1.15360</strain>
    </source>
</reference>
<feature type="transmembrane region" description="Helical" evidence="1">
    <location>
        <begin position="251"/>
        <end position="272"/>
    </location>
</feature>
<keyword evidence="1" id="KW-1133">Transmembrane helix</keyword>
<feature type="transmembrane region" description="Helical" evidence="1">
    <location>
        <begin position="218"/>
        <end position="239"/>
    </location>
</feature>
<feature type="transmembrane region" description="Helical" evidence="1">
    <location>
        <begin position="338"/>
        <end position="356"/>
    </location>
</feature>
<feature type="transmembrane region" description="Helical" evidence="1">
    <location>
        <begin position="21"/>
        <end position="41"/>
    </location>
</feature>
<feature type="transmembrane region" description="Helical" evidence="1">
    <location>
        <begin position="75"/>
        <end position="92"/>
    </location>
</feature>
<feature type="transmembrane region" description="Helical" evidence="1">
    <location>
        <begin position="98"/>
        <end position="116"/>
    </location>
</feature>
<evidence type="ECO:0000313" key="3">
    <source>
        <dbReference type="Proteomes" id="UP000612349"/>
    </source>
</evidence>
<accession>A0A916YXP6</accession>
<keyword evidence="1" id="KW-0812">Transmembrane</keyword>
<dbReference type="Proteomes" id="UP000612349">
    <property type="component" value="Unassembled WGS sequence"/>
</dbReference>
<feature type="transmembrane region" description="Helical" evidence="1">
    <location>
        <begin position="368"/>
        <end position="392"/>
    </location>
</feature>
<comment type="caution">
    <text evidence="2">The sequence shown here is derived from an EMBL/GenBank/DDBJ whole genome shotgun (WGS) entry which is preliminary data.</text>
</comment>
<dbReference type="RefSeq" id="WP_066775595.1">
    <property type="nucleotide sequence ID" value="NZ_BMIP01000002.1"/>
</dbReference>
<organism evidence="2 3">
    <name type="scientific">Croceicoccus mobilis</name>
    <dbReference type="NCBI Taxonomy" id="1703339"/>
    <lineage>
        <taxon>Bacteria</taxon>
        <taxon>Pseudomonadati</taxon>
        <taxon>Pseudomonadota</taxon>
        <taxon>Alphaproteobacteria</taxon>
        <taxon>Sphingomonadales</taxon>
        <taxon>Erythrobacteraceae</taxon>
        <taxon>Croceicoccus</taxon>
    </lineage>
</organism>
<dbReference type="AlphaFoldDB" id="A0A916YXP6"/>
<dbReference type="OrthoDB" id="9807890at2"/>
<keyword evidence="3" id="KW-1185">Reference proteome</keyword>
<protein>
    <submittedName>
        <fullName evidence="2">Uncharacterized protein</fullName>
    </submittedName>
</protein>
<dbReference type="EMBL" id="BMIP01000002">
    <property type="protein sequence ID" value="GGD65967.1"/>
    <property type="molecule type" value="Genomic_DNA"/>
</dbReference>
<evidence type="ECO:0000256" key="1">
    <source>
        <dbReference type="SAM" id="Phobius"/>
    </source>
</evidence>
<reference evidence="2" key="2">
    <citation type="submission" date="2020-09" db="EMBL/GenBank/DDBJ databases">
        <authorList>
            <person name="Sun Q."/>
            <person name="Zhou Y."/>
        </authorList>
    </citation>
    <scope>NUCLEOTIDE SEQUENCE</scope>
    <source>
        <strain evidence="2">CGMCC 1.15360</strain>
    </source>
</reference>
<proteinExistence type="predicted"/>
<feature type="transmembrane region" description="Helical" evidence="1">
    <location>
        <begin position="128"/>
        <end position="146"/>
    </location>
</feature>
<evidence type="ECO:0000313" key="2">
    <source>
        <dbReference type="EMBL" id="GGD65967.1"/>
    </source>
</evidence>
<keyword evidence="1" id="KW-0472">Membrane</keyword>
<gene>
    <name evidence="2" type="ORF">GCM10010990_14330</name>
</gene>
<feature type="transmembrane region" description="Helical" evidence="1">
    <location>
        <begin position="188"/>
        <end position="211"/>
    </location>
</feature>
<name>A0A916YXP6_9SPHN</name>
<feature type="transmembrane region" description="Helical" evidence="1">
    <location>
        <begin position="47"/>
        <end position="68"/>
    </location>
</feature>
<sequence length="423" mass="45903">MEQALADEQPEIRGTARERQASWLFGAINVVAAILLQKFGLPAGSSAIQLVMPIYFASLGLAVFGLKLQVHPTRLLLYGLMAGAMLLSQMLTMRPTDVTAIALVLVLYAPMVLIIRLDEDVYRRILSLYQWLMILAVALVFGQHAVQFTLGYDSWPDLENFPPALLFPGYNYINEFGYQSPYVKPNGIVFLEPSFLSQFLAIALVIELVVFRRIVMMAAFVAGLFATMAGTGLLILALSSPFIISRVPVKMIAAGALVLVAVGGVAASVGWMDTVGDRVGEFSRPGTSGYNRYIRPILRVSDLVEEPERVVVGHGAGSAPYGQEGDDTVPLTKMFDEYGLIATLLLLLLMIHAMFVQAPSVQIAAIVFFYYNLGGGGLSVPIYVLFPAVLCANMRLTGPLRSGQSAQRVEKSAITGPFRFAAA</sequence>